<feature type="transmembrane region" description="Helical" evidence="3">
    <location>
        <begin position="1271"/>
        <end position="1290"/>
    </location>
</feature>
<dbReference type="Gene3D" id="2.10.25.10">
    <property type="entry name" value="Laminin"/>
    <property type="match status" value="1"/>
</dbReference>
<proteinExistence type="predicted"/>
<evidence type="ECO:0000259" key="4">
    <source>
        <dbReference type="PROSITE" id="PS50026"/>
    </source>
</evidence>
<feature type="transmembrane region" description="Helical" evidence="3">
    <location>
        <begin position="1327"/>
        <end position="1353"/>
    </location>
</feature>
<keyword evidence="1" id="KW-0245">EGF-like domain</keyword>
<dbReference type="InterPro" id="IPR011050">
    <property type="entry name" value="Pectin_lyase_fold/virulence"/>
</dbReference>
<name>A0AAE0BK67_9CHLO</name>
<dbReference type="InterPro" id="IPR009030">
    <property type="entry name" value="Growth_fac_rcpt_cys_sf"/>
</dbReference>
<feature type="disulfide bond" evidence="1">
    <location>
        <begin position="177"/>
        <end position="186"/>
    </location>
</feature>
<keyword evidence="3" id="KW-0812">Transmembrane</keyword>
<evidence type="ECO:0000256" key="2">
    <source>
        <dbReference type="SAM" id="MobiDB-lite"/>
    </source>
</evidence>
<feature type="transmembrane region" description="Helical" evidence="3">
    <location>
        <begin position="1625"/>
        <end position="1646"/>
    </location>
</feature>
<gene>
    <name evidence="5" type="ORF">CYMTET_51962</name>
</gene>
<dbReference type="SUPFAM" id="SSF51126">
    <property type="entry name" value="Pectin lyase-like"/>
    <property type="match status" value="2"/>
</dbReference>
<keyword evidence="3" id="KW-1133">Transmembrane helix</keyword>
<sequence length="1702" mass="180746">MEVPIILSTDCSPLIVISTFSTEHQGSTSKRSLAHLTEYSAEAALTADADTTGVSMYSTIYSQLDVTSRTDLGFHGCNAAISAFGNAFEIAYWEARPSSEAGVMLLHVQHTVAWQGIEFRLAMGAGSMQGFFDSGHVPGYLYSVVNGTHVEGPPVSQTCHGHGVCMIQGLVRPACSCRAGYIGEHCEEQEVPFVEYYVRPAPSNASTTPGDGSPTEPFTSLHGALAGTDVEEPRLLWLLPGLYVGPNNRHLLFGSQSESIEAMALPVARLTVASTQGAAHTTVDCEGMWFMRFISGEAWDAAVSVEGLTVRRCNASATDIHAPVFTFQEALGMVRLQGLKLEANAGNMKGGAVGVMNCAAVEVVLCNFTGNVVYAQMNVLDTFGGKGGGIYIEESSVHISQSRFSGNWAEDSGGAIHAREGSTGPTQLILEEVELRDNVAAVLGGGMHLYRTVTKISRTVLFNNRVVEGSPLVGDSHAYLLSIESGSGSGGGIAVLNSNLDLSTVVLDGNRAPSRGGAVYAKSDVTLKLSDVNILRNRCEGSGGAISAVSSEVYLMAAQLSSNVAAGWGGAMECVLGRATLEGRAAVVVSHNEAKQGGGLFLYGCNLGHLEADGPEVPVSSNPFPAGGRLVLQHNVAAGAGGAALLSSGSEFLVHAHVGAEVLFGGNAVAHGQGGALAVLDGCKANLSGVAFVNNTAHAGSGGAVYSQGVIDVSGSLFQGNTAGSGAAITMRLTGDHGEEDRSRMHNCTFEGHTAGTNGAVFEVGRLEDAAAAPKPALEVLVHRENSAAGGGRMMFWTPVVGAVGEAAQAPQCAGCVEGPGSTAGYSTTSGYATGVRGLLAPARHGRYEESGKRFELEVRLVDMYNQTVMTDDSTGVFAESTACNLSGITRVLAQAGRAFFSNVQLMANPGTECDMAFFTSDSTLGTASTTVPLAYCKAGEQLDGQECVGCPAGSLSFDNVSACQDCGEGSDRNSTSADVWCPGRASYALRSSTWIAPSAARCGAGPGGAACLLKRVYQCPVSEACEYDGQREGAGAADVANLQLCALDNQSGIPCRCDAPPNSLRHSVVCAAGLFCGGAARAMCAEGRYYNPGSPEVCEQCLSRAATAAQAVVCISVLVVVLGVIYWALFWRANAPKASEVMQSSAKNALLIVKARTAINLLIGHMQVFGQLKGIYDSDSFPPFLDRLTAVFGVFNVDFRVVLNFDCLSYHFLPSGTGGGNQYYLNFYWTCAQPFVTAGLFLLLYFYLVHREGRGAVKTVLDRLELKRRCATSCGAMFMFLMMFIHPGISTTLFQIFQCKEYYNEKDSAQWWLWSYSAVECRTTQWWATVGVGILVILCFVIGFPLGLFCAMRSMRRYRKIRLSLKSVRLHADKVTAREWLPATCRAAYLLRDLLDAKPKRSLRFLIDQQTSESPTAPDKTGNWDTEPNTETANWDDMSKGAQDQQSPGAGGVVEAAAEEDRDVGTIEMYALEGSFTEEDPCANGNSEENAGQPESGAELLALPWEKAREVVALVEGDRVRMALFSKVAVVHGKEGVLVPETRLDGPEMSAIFLQFFGPFEDNLFYWQSWEIVRRVAQTGGVLLVQMVTDSEEAGIIYAITVSVVALLLHKHHDPFLLQPMDDLQLSILVSQFLTQLGIIACYMLDGDGAQGAVGIVILLVQTAVGFYGISMIVPAFRPVINALYSKSSNAVKRISTLRGQ</sequence>
<dbReference type="SUPFAM" id="SSF57184">
    <property type="entry name" value="Growth factor receptor domain"/>
    <property type="match status" value="1"/>
</dbReference>
<evidence type="ECO:0000313" key="6">
    <source>
        <dbReference type="Proteomes" id="UP001190700"/>
    </source>
</evidence>
<dbReference type="EMBL" id="LGRX02034364">
    <property type="protein sequence ID" value="KAK3237992.1"/>
    <property type="molecule type" value="Genomic_DNA"/>
</dbReference>
<feature type="transmembrane region" description="Helical" evidence="3">
    <location>
        <begin position="1596"/>
        <end position="1613"/>
    </location>
</feature>
<evidence type="ECO:0000313" key="5">
    <source>
        <dbReference type="EMBL" id="KAK3237992.1"/>
    </source>
</evidence>
<feature type="transmembrane region" description="Helical" evidence="3">
    <location>
        <begin position="1228"/>
        <end position="1250"/>
    </location>
</feature>
<protein>
    <recommendedName>
        <fullName evidence="4">EGF-like domain-containing protein</fullName>
    </recommendedName>
</protein>
<accession>A0AAE0BK67</accession>
<dbReference type="PROSITE" id="PS00022">
    <property type="entry name" value="EGF_1"/>
    <property type="match status" value="1"/>
</dbReference>
<keyword evidence="1" id="KW-1015">Disulfide bond</keyword>
<keyword evidence="3" id="KW-0472">Membrane</keyword>
<feature type="transmembrane region" description="Helical" evidence="3">
    <location>
        <begin position="1109"/>
        <end position="1130"/>
    </location>
</feature>
<dbReference type="PROSITE" id="PS50026">
    <property type="entry name" value="EGF_3"/>
    <property type="match status" value="1"/>
</dbReference>
<keyword evidence="6" id="KW-1185">Reference proteome</keyword>
<reference evidence="5 6" key="1">
    <citation type="journal article" date="2015" name="Genome Biol. Evol.">
        <title>Comparative Genomics of a Bacterivorous Green Alga Reveals Evolutionary Causalities and Consequences of Phago-Mixotrophic Mode of Nutrition.</title>
        <authorList>
            <person name="Burns J.A."/>
            <person name="Paasch A."/>
            <person name="Narechania A."/>
            <person name="Kim E."/>
        </authorList>
    </citation>
    <scope>NUCLEOTIDE SEQUENCE [LARGE SCALE GENOMIC DNA]</scope>
    <source>
        <strain evidence="5 6">PLY_AMNH</strain>
    </source>
</reference>
<feature type="domain" description="EGF-like" evidence="4">
    <location>
        <begin position="151"/>
        <end position="187"/>
    </location>
</feature>
<dbReference type="PANTHER" id="PTHR11319:SF35">
    <property type="entry name" value="OUTER MEMBRANE PROTEIN PMPC-RELATED"/>
    <property type="match status" value="1"/>
</dbReference>
<organism evidence="5 6">
    <name type="scientific">Cymbomonas tetramitiformis</name>
    <dbReference type="NCBI Taxonomy" id="36881"/>
    <lineage>
        <taxon>Eukaryota</taxon>
        <taxon>Viridiplantae</taxon>
        <taxon>Chlorophyta</taxon>
        <taxon>Pyramimonadophyceae</taxon>
        <taxon>Pyramimonadales</taxon>
        <taxon>Pyramimonadaceae</taxon>
        <taxon>Cymbomonas</taxon>
    </lineage>
</organism>
<evidence type="ECO:0000256" key="3">
    <source>
        <dbReference type="SAM" id="Phobius"/>
    </source>
</evidence>
<feature type="compositionally biased region" description="Polar residues" evidence="2">
    <location>
        <begin position="1424"/>
        <end position="1434"/>
    </location>
</feature>
<dbReference type="InterPro" id="IPR000742">
    <property type="entry name" value="EGF"/>
</dbReference>
<comment type="caution">
    <text evidence="1">Lacks conserved residue(s) required for the propagation of feature annotation.</text>
</comment>
<feature type="region of interest" description="Disordered" evidence="2">
    <location>
        <begin position="1408"/>
        <end position="1459"/>
    </location>
</feature>
<evidence type="ECO:0000256" key="1">
    <source>
        <dbReference type="PROSITE-ProRule" id="PRU00076"/>
    </source>
</evidence>
<dbReference type="PANTHER" id="PTHR11319">
    <property type="entry name" value="G PROTEIN-COUPLED RECEPTOR-RELATED"/>
    <property type="match status" value="1"/>
</dbReference>
<dbReference type="PROSITE" id="PS01186">
    <property type="entry name" value="EGF_2"/>
    <property type="match status" value="1"/>
</dbReference>
<feature type="transmembrane region" description="Helical" evidence="3">
    <location>
        <begin position="1150"/>
        <end position="1170"/>
    </location>
</feature>
<comment type="caution">
    <text evidence="5">The sequence shown here is derived from an EMBL/GenBank/DDBJ whole genome shotgun (WGS) entry which is preliminary data.</text>
</comment>
<feature type="transmembrane region" description="Helical" evidence="3">
    <location>
        <begin position="1653"/>
        <end position="1678"/>
    </location>
</feature>
<dbReference type="Proteomes" id="UP001190700">
    <property type="component" value="Unassembled WGS sequence"/>
</dbReference>